<dbReference type="AlphaFoldDB" id="A0A0K3AVT8"/>
<dbReference type="EMBL" id="BX284605">
    <property type="protein sequence ID" value="CTQ86872.1"/>
    <property type="molecule type" value="Genomic_DNA"/>
</dbReference>
<dbReference type="GeneID" id="25502985"/>
<organism evidence="2 3">
    <name type="scientific">Caenorhabditis elegans</name>
    <dbReference type="NCBI Taxonomy" id="6239"/>
    <lineage>
        <taxon>Eukaryota</taxon>
        <taxon>Metazoa</taxon>
        <taxon>Ecdysozoa</taxon>
        <taxon>Nematoda</taxon>
        <taxon>Chromadorea</taxon>
        <taxon>Rhabditida</taxon>
        <taxon>Rhabditina</taxon>
        <taxon>Rhabditomorpha</taxon>
        <taxon>Rhabditoidea</taxon>
        <taxon>Rhabditidae</taxon>
        <taxon>Peloderinae</taxon>
        <taxon>Caenorhabditis</taxon>
    </lineage>
</organism>
<keyword evidence="3" id="KW-1185">Reference proteome</keyword>
<reference evidence="2 3" key="1">
    <citation type="journal article" date="1998" name="Science">
        <title>Genome sequence of the nematode C. elegans: a platform for investigating biology.</title>
        <authorList>
            <consortium name="The C. elegans sequencing consortium"/>
            <person name="Sulson J.E."/>
            <person name="Waterston R."/>
        </authorList>
    </citation>
    <scope>NUCLEOTIDE SEQUENCE [LARGE SCALE GENOMIC DNA]</scope>
    <source>
        <strain evidence="2 3">Bristol N2</strain>
    </source>
</reference>
<name>A0A0K3AVT8_CAEEL</name>
<dbReference type="AGR" id="WB:WBGene00255729"/>
<feature type="signal peptide" evidence="1">
    <location>
        <begin position="1"/>
        <end position="22"/>
    </location>
</feature>
<dbReference type="RefSeq" id="NP_001300173.1">
    <property type="nucleotide sequence ID" value="NM_001313244.1"/>
</dbReference>
<gene>
    <name evidence="2" type="ORF">CELE_R11G11.16</name>
    <name evidence="2 4" type="ORF">R11G11.16</name>
</gene>
<dbReference type="CTD" id="25502985"/>
<protein>
    <submittedName>
        <fullName evidence="2">Secreted protein</fullName>
    </submittedName>
</protein>
<keyword evidence="1" id="KW-0732">Signal</keyword>
<dbReference type="KEGG" id="cel:CELE_R11G11.16"/>
<dbReference type="WormBase" id="R11G11.16">
    <property type="protein sequence ID" value="CE50869"/>
    <property type="gene ID" value="WBGene00255729"/>
</dbReference>
<feature type="chain" id="PRO_5005494193" evidence="1">
    <location>
        <begin position="23"/>
        <end position="85"/>
    </location>
</feature>
<accession>A0A0K3AVT8</accession>
<evidence type="ECO:0000313" key="3">
    <source>
        <dbReference type="Proteomes" id="UP000001940"/>
    </source>
</evidence>
<evidence type="ECO:0000313" key="4">
    <source>
        <dbReference type="WormBase" id="R11G11.16"/>
    </source>
</evidence>
<evidence type="ECO:0000256" key="1">
    <source>
        <dbReference type="SAM" id="SignalP"/>
    </source>
</evidence>
<sequence length="85" mass="9491">MHCKLFWIFAALGILMFVGIKSDDSAPKKNEEEKNDCSKVKCFGQNTCRMVPPPCIGTEPCEMLPLCSTDMIIPTKSPLEMLLKP</sequence>
<dbReference type="Bgee" id="WBGene00255729">
    <property type="expression patterns" value="Expressed in embryo and 1 other cell type or tissue"/>
</dbReference>
<dbReference type="InParanoid" id="A0A0K3AVT8"/>
<evidence type="ECO:0000313" key="2">
    <source>
        <dbReference type="EMBL" id="CTQ86872.1"/>
    </source>
</evidence>
<dbReference type="SMR" id="A0A0K3AVT8"/>
<dbReference type="Proteomes" id="UP000001940">
    <property type="component" value="Chromosome V"/>
</dbReference>
<proteinExistence type="predicted"/>